<evidence type="ECO:0000256" key="2">
    <source>
        <dbReference type="SAM" id="MobiDB-lite"/>
    </source>
</evidence>
<dbReference type="RefSeq" id="WP_236786759.1">
    <property type="nucleotide sequence ID" value="NZ_AP024563.1"/>
</dbReference>
<dbReference type="PANTHER" id="PTHR11203:SF37">
    <property type="entry name" value="INTEGRATOR COMPLEX SUBUNIT 11"/>
    <property type="match status" value="1"/>
</dbReference>
<feature type="compositionally biased region" description="Basic residues" evidence="2">
    <location>
        <begin position="1"/>
        <end position="12"/>
    </location>
</feature>
<dbReference type="EMBL" id="AP024563">
    <property type="protein sequence ID" value="BCU05935.1"/>
    <property type="molecule type" value="Genomic_DNA"/>
</dbReference>
<feature type="compositionally biased region" description="Pro residues" evidence="2">
    <location>
        <begin position="19"/>
        <end position="29"/>
    </location>
</feature>
<reference evidence="4 5" key="1">
    <citation type="submission" date="2021-04" db="EMBL/GenBank/DDBJ databases">
        <title>Complete genome sequencing of Allochromatium tepidum strain NZ.</title>
        <authorList>
            <person name="Tsukatani Y."/>
            <person name="Mori H."/>
        </authorList>
    </citation>
    <scope>NUCLEOTIDE SEQUENCE [LARGE SCALE GENOMIC DNA]</scope>
    <source>
        <strain evidence="4 5">NZ</strain>
    </source>
</reference>
<proteinExistence type="predicted"/>
<evidence type="ECO:0000256" key="1">
    <source>
        <dbReference type="ARBA" id="ARBA00022801"/>
    </source>
</evidence>
<evidence type="ECO:0000313" key="5">
    <source>
        <dbReference type="Proteomes" id="UP000680679"/>
    </source>
</evidence>
<evidence type="ECO:0000313" key="4">
    <source>
        <dbReference type="EMBL" id="BCU05935.1"/>
    </source>
</evidence>
<dbReference type="Proteomes" id="UP000680679">
    <property type="component" value="Chromosome"/>
</dbReference>
<evidence type="ECO:0000259" key="3">
    <source>
        <dbReference type="Pfam" id="PF10996"/>
    </source>
</evidence>
<dbReference type="InterPro" id="IPR036866">
    <property type="entry name" value="RibonucZ/Hydroxyglut_hydro"/>
</dbReference>
<keyword evidence="1" id="KW-0378">Hydrolase</keyword>
<dbReference type="Gene3D" id="3.40.50.10890">
    <property type="match status" value="1"/>
</dbReference>
<sequence>MRPAPRRHRHPHPLSPAISAPPIPPCCPPPNPPYAADIVVLESTYGDRLHEDRRARRDRLRAIVEHAFDNGGTLLIPAFSIGRTQELLYELEAIIHQHRQRRLTQGRTWDDLEIILDSPLAADFTAGYTRLRDHWDREAKRRLDSGRHPPTCAPSTT</sequence>
<organism evidence="4 5">
    <name type="scientific">Allochromatium tepidum</name>
    <dbReference type="NCBI Taxonomy" id="553982"/>
    <lineage>
        <taxon>Bacteria</taxon>
        <taxon>Pseudomonadati</taxon>
        <taxon>Pseudomonadota</taxon>
        <taxon>Gammaproteobacteria</taxon>
        <taxon>Chromatiales</taxon>
        <taxon>Chromatiaceae</taxon>
        <taxon>Allochromatium</taxon>
    </lineage>
</organism>
<dbReference type="SUPFAM" id="SSF56281">
    <property type="entry name" value="Metallo-hydrolase/oxidoreductase"/>
    <property type="match status" value="1"/>
</dbReference>
<dbReference type="PANTHER" id="PTHR11203">
    <property type="entry name" value="CLEAVAGE AND POLYADENYLATION SPECIFICITY FACTOR FAMILY MEMBER"/>
    <property type="match status" value="1"/>
</dbReference>
<dbReference type="Pfam" id="PF10996">
    <property type="entry name" value="Beta-Casp"/>
    <property type="match status" value="1"/>
</dbReference>
<dbReference type="InterPro" id="IPR022712">
    <property type="entry name" value="Beta_Casp"/>
</dbReference>
<accession>A0ABM7QJL3</accession>
<keyword evidence="5" id="KW-1185">Reference proteome</keyword>
<dbReference type="InterPro" id="IPR050698">
    <property type="entry name" value="MBL"/>
</dbReference>
<protein>
    <recommendedName>
        <fullName evidence="3">Beta-Casp domain-containing protein</fullName>
    </recommendedName>
</protein>
<feature type="domain" description="Beta-Casp" evidence="3">
    <location>
        <begin position="84"/>
        <end position="146"/>
    </location>
</feature>
<feature type="region of interest" description="Disordered" evidence="2">
    <location>
        <begin position="1"/>
        <end position="29"/>
    </location>
</feature>
<gene>
    <name evidence="4" type="ORF">Atep_06120</name>
</gene>
<name>A0ABM7QJL3_9GAMM</name>